<reference evidence="3" key="2">
    <citation type="submission" date="2025-08" db="UniProtKB">
        <authorList>
            <consortium name="RefSeq"/>
        </authorList>
    </citation>
    <scope>IDENTIFICATION</scope>
    <source>
        <tissue evidence="3">Whole sample</tissue>
    </source>
</reference>
<dbReference type="KEGG" id="cvn:111101587"/>
<gene>
    <name evidence="3" type="primary">LOC111101587</name>
</gene>
<proteinExistence type="predicted"/>
<evidence type="ECO:0000256" key="1">
    <source>
        <dbReference type="SAM" id="SignalP"/>
    </source>
</evidence>
<keyword evidence="2" id="KW-1185">Reference proteome</keyword>
<feature type="signal peptide" evidence="1">
    <location>
        <begin position="1"/>
        <end position="27"/>
    </location>
</feature>
<feature type="chain" id="PRO_5034998794" evidence="1">
    <location>
        <begin position="28"/>
        <end position="597"/>
    </location>
</feature>
<sequence length="597" mass="64976">MFERGSMIRLGILILCVSGCLVRHSAGSLGSLPEPEPHIQGFSSGTRHQVPFNPIYIPIAATPVSQSINPLIGPTRSRGSNGNGFLPFPNGPNVPFPGTLPGAFPRTHSLSGTSAGVPVISFNDFISLIQRGITTHTGPVNGGQDLTYVNLGSLIPNAPEVAIPSISLPATLRGNSGTAVSHEKTQVFRGSQTAGQAQMSLLPRGPAPGLLSSALANINGSPRIPLHPIVALHQAQSLFRSDLQPNQLNSFLRTPNRFVPNSDVLQHIGLRNGQRHFTNSVGQTLSGSNSLQGRIHPAVLHSLSNSAASIRRPPFNPASILNPSLTQTVRSNLQIPVSNSAPFINNRGVQSISSTRFVHQQSRVEQSPNVAPGFIPTQTANRFFSSRPILSSGAVPSASNTPLTVNRVAIGRTPEVDVRNGASSSSVFAPTSLVDRVNGFVRRSSFDDFTRRNNGLPERMRSDNFDSGSDFTIPRGTFDRQFLENLPMPRTVDSPRRFMDRSAFPGTDFRQPRRRFDPFGRRGFTRLSSQNSGLPSSFDERIQQEFTRGNFALPEQFDPVFHHQLILALFISEMLFPLVMFEDDKPCNLFVLIHHSH</sequence>
<protein>
    <submittedName>
        <fullName evidence="3">Uncharacterized protein LOC111101587</fullName>
    </submittedName>
</protein>
<dbReference type="RefSeq" id="XP_022289827.1">
    <property type="nucleotide sequence ID" value="XM_022434119.1"/>
</dbReference>
<keyword evidence="1" id="KW-0732">Signal</keyword>
<organism evidence="2 3">
    <name type="scientific">Crassostrea virginica</name>
    <name type="common">Eastern oyster</name>
    <dbReference type="NCBI Taxonomy" id="6565"/>
    <lineage>
        <taxon>Eukaryota</taxon>
        <taxon>Metazoa</taxon>
        <taxon>Spiralia</taxon>
        <taxon>Lophotrochozoa</taxon>
        <taxon>Mollusca</taxon>
        <taxon>Bivalvia</taxon>
        <taxon>Autobranchia</taxon>
        <taxon>Pteriomorphia</taxon>
        <taxon>Ostreida</taxon>
        <taxon>Ostreoidea</taxon>
        <taxon>Ostreidae</taxon>
        <taxon>Crassostrea</taxon>
    </lineage>
</organism>
<evidence type="ECO:0000313" key="3">
    <source>
        <dbReference type="RefSeq" id="XP_022289827.1"/>
    </source>
</evidence>
<evidence type="ECO:0000313" key="2">
    <source>
        <dbReference type="Proteomes" id="UP000694844"/>
    </source>
</evidence>
<name>A0A8B8AEB0_CRAVI</name>
<dbReference type="AlphaFoldDB" id="A0A8B8AEB0"/>
<dbReference type="GeneID" id="111101587"/>
<accession>A0A8B8AEB0</accession>
<reference evidence="2" key="1">
    <citation type="submission" date="2024-06" db="UniProtKB">
        <authorList>
            <consortium name="RefSeq"/>
        </authorList>
    </citation>
    <scope>NUCLEOTIDE SEQUENCE [LARGE SCALE GENOMIC DNA]</scope>
</reference>
<dbReference type="Proteomes" id="UP000694844">
    <property type="component" value="Chromosome 1"/>
</dbReference>